<dbReference type="EMBL" id="FNFH01000004">
    <property type="protein sequence ID" value="SDK40590.1"/>
    <property type="molecule type" value="Genomic_DNA"/>
</dbReference>
<accession>A0A1G9BMV7</accession>
<dbReference type="AlphaFoldDB" id="A0A1G9BMV7"/>
<dbReference type="RefSeq" id="WP_091513820.1">
    <property type="nucleotide sequence ID" value="NZ_FNFH01000004.1"/>
</dbReference>
<keyword evidence="1" id="KW-0472">Membrane</keyword>
<keyword evidence="1" id="KW-0812">Transmembrane</keyword>
<proteinExistence type="predicted"/>
<dbReference type="OrthoDB" id="5736932at2"/>
<name>A0A1G9BMV7_9GAMM</name>
<reference evidence="3" key="1">
    <citation type="submission" date="2016-10" db="EMBL/GenBank/DDBJ databases">
        <authorList>
            <person name="Varghese N."/>
            <person name="Submissions S."/>
        </authorList>
    </citation>
    <scope>NUCLEOTIDE SEQUENCE [LARGE SCALE GENOMIC DNA]</scope>
    <source>
        <strain evidence="3">CGMCC 1.10658</strain>
    </source>
</reference>
<evidence type="ECO:0000256" key="1">
    <source>
        <dbReference type="SAM" id="Phobius"/>
    </source>
</evidence>
<dbReference type="STRING" id="658219.SAMN05216212_2297"/>
<keyword evidence="3" id="KW-1185">Reference proteome</keyword>
<dbReference type="Proteomes" id="UP000199305">
    <property type="component" value="Unassembled WGS sequence"/>
</dbReference>
<evidence type="ECO:0000313" key="3">
    <source>
        <dbReference type="Proteomes" id="UP000199305"/>
    </source>
</evidence>
<organism evidence="2 3">
    <name type="scientific">Microbulbifer yueqingensis</name>
    <dbReference type="NCBI Taxonomy" id="658219"/>
    <lineage>
        <taxon>Bacteria</taxon>
        <taxon>Pseudomonadati</taxon>
        <taxon>Pseudomonadota</taxon>
        <taxon>Gammaproteobacteria</taxon>
        <taxon>Cellvibrionales</taxon>
        <taxon>Microbulbiferaceae</taxon>
        <taxon>Microbulbifer</taxon>
    </lineage>
</organism>
<keyword evidence="1" id="KW-1133">Transmembrane helix</keyword>
<feature type="transmembrane region" description="Helical" evidence="1">
    <location>
        <begin position="6"/>
        <end position="24"/>
    </location>
</feature>
<protein>
    <submittedName>
        <fullName evidence="2">Uncharacterized protein</fullName>
    </submittedName>
</protein>
<evidence type="ECO:0000313" key="2">
    <source>
        <dbReference type="EMBL" id="SDK40590.1"/>
    </source>
</evidence>
<sequence>MPQWFEIGVVMVFAVAAVFFLAKYRETAAALHESERMKKRLSSDLSRYRDVATLRTLRDALVGNEPLPVDDDGREHLLLRDGDMQLYHLVLRRQCNAVSEGDRVTFRRDGEEVELEELSP</sequence>
<gene>
    <name evidence="2" type="ORF">SAMN05216212_2297</name>
</gene>